<dbReference type="HOGENOM" id="CLU_1991840_0_0_1"/>
<dbReference type="AlphaFoldDB" id="H2XTJ1"/>
<dbReference type="Proteomes" id="UP000008144">
    <property type="component" value="Unassembled WGS sequence"/>
</dbReference>
<reference evidence="1" key="2">
    <citation type="submission" date="2025-08" db="UniProtKB">
        <authorList>
            <consortium name="Ensembl"/>
        </authorList>
    </citation>
    <scope>IDENTIFICATION</scope>
</reference>
<dbReference type="Ensembl" id="ENSCINT00000034058.1">
    <property type="protein sequence ID" value="ENSCINP00000032975.1"/>
    <property type="gene ID" value="ENSCING00000020774.1"/>
</dbReference>
<protein>
    <submittedName>
        <fullName evidence="1">Uncharacterized LOC100181914</fullName>
    </submittedName>
</protein>
<keyword evidence="2" id="KW-1185">Reference proteome</keyword>
<reference evidence="2" key="1">
    <citation type="journal article" date="2002" name="Science">
        <title>The draft genome of Ciona intestinalis: insights into chordate and vertebrate origins.</title>
        <authorList>
            <person name="Dehal P."/>
            <person name="Satou Y."/>
            <person name="Campbell R.K."/>
            <person name="Chapman J."/>
            <person name="Degnan B."/>
            <person name="De Tomaso A."/>
            <person name="Davidson B."/>
            <person name="Di Gregorio A."/>
            <person name="Gelpke M."/>
            <person name="Goodstein D.M."/>
            <person name="Harafuji N."/>
            <person name="Hastings K.E."/>
            <person name="Ho I."/>
            <person name="Hotta K."/>
            <person name="Huang W."/>
            <person name="Kawashima T."/>
            <person name="Lemaire P."/>
            <person name="Martinez D."/>
            <person name="Meinertzhagen I.A."/>
            <person name="Necula S."/>
            <person name="Nonaka M."/>
            <person name="Putnam N."/>
            <person name="Rash S."/>
            <person name="Saiga H."/>
            <person name="Satake M."/>
            <person name="Terry A."/>
            <person name="Yamada L."/>
            <person name="Wang H.G."/>
            <person name="Awazu S."/>
            <person name="Azumi K."/>
            <person name="Boore J."/>
            <person name="Branno M."/>
            <person name="Chin-Bow S."/>
            <person name="DeSantis R."/>
            <person name="Doyle S."/>
            <person name="Francino P."/>
            <person name="Keys D.N."/>
            <person name="Haga S."/>
            <person name="Hayashi H."/>
            <person name="Hino K."/>
            <person name="Imai K.S."/>
            <person name="Inaba K."/>
            <person name="Kano S."/>
            <person name="Kobayashi K."/>
            <person name="Kobayashi M."/>
            <person name="Lee B.I."/>
            <person name="Makabe K.W."/>
            <person name="Manohar C."/>
            <person name="Matassi G."/>
            <person name="Medina M."/>
            <person name="Mochizuki Y."/>
            <person name="Mount S."/>
            <person name="Morishita T."/>
            <person name="Miura S."/>
            <person name="Nakayama A."/>
            <person name="Nishizaka S."/>
            <person name="Nomoto H."/>
            <person name="Ohta F."/>
            <person name="Oishi K."/>
            <person name="Rigoutsos I."/>
            <person name="Sano M."/>
            <person name="Sasaki A."/>
            <person name="Sasakura Y."/>
            <person name="Shoguchi E."/>
            <person name="Shin-i T."/>
            <person name="Spagnuolo A."/>
            <person name="Stainier D."/>
            <person name="Suzuki M.M."/>
            <person name="Tassy O."/>
            <person name="Takatori N."/>
            <person name="Tokuoka M."/>
            <person name="Yagi K."/>
            <person name="Yoshizaki F."/>
            <person name="Wada S."/>
            <person name="Zhang C."/>
            <person name="Hyatt P.D."/>
            <person name="Larimer F."/>
            <person name="Detter C."/>
            <person name="Doggett N."/>
            <person name="Glavina T."/>
            <person name="Hawkins T."/>
            <person name="Richardson P."/>
            <person name="Lucas S."/>
            <person name="Kohara Y."/>
            <person name="Levine M."/>
            <person name="Satoh N."/>
            <person name="Rokhsar D.S."/>
        </authorList>
    </citation>
    <scope>NUCLEOTIDE SEQUENCE [LARGE SCALE GENOMIC DNA]</scope>
</reference>
<sequence length="125" mass="14072">MSKSYSALNSSTSSVLSVNSEALTPCSVVGEGWKKGLHHFADQLLYSLSNLEENEFGCGRFHEPVERSRTFRSGSCPHILRIPTTVHEVRYNRRQSETLCRYSRNIDGFADSLSNAIVQSTLLRF</sequence>
<proteinExistence type="predicted"/>
<accession>H2XTJ1</accession>
<evidence type="ECO:0000313" key="2">
    <source>
        <dbReference type="Proteomes" id="UP000008144"/>
    </source>
</evidence>
<reference evidence="1" key="3">
    <citation type="submission" date="2025-09" db="UniProtKB">
        <authorList>
            <consortium name="Ensembl"/>
        </authorList>
    </citation>
    <scope>IDENTIFICATION</scope>
</reference>
<organism evidence="1 2">
    <name type="scientific">Ciona intestinalis</name>
    <name type="common">Transparent sea squirt</name>
    <name type="synonym">Ascidia intestinalis</name>
    <dbReference type="NCBI Taxonomy" id="7719"/>
    <lineage>
        <taxon>Eukaryota</taxon>
        <taxon>Metazoa</taxon>
        <taxon>Chordata</taxon>
        <taxon>Tunicata</taxon>
        <taxon>Ascidiacea</taxon>
        <taxon>Phlebobranchia</taxon>
        <taxon>Cionidae</taxon>
        <taxon>Ciona</taxon>
    </lineage>
</organism>
<dbReference type="GeneTree" id="ENSGT00660000097311"/>
<gene>
    <name evidence="1" type="primary">LOC100181914</name>
</gene>
<dbReference type="InParanoid" id="H2XTJ1"/>
<name>H2XTJ1_CIOIN</name>
<evidence type="ECO:0000313" key="1">
    <source>
        <dbReference type="Ensembl" id="ENSCINP00000032975.1"/>
    </source>
</evidence>